<dbReference type="HAMAP" id="MF_00067">
    <property type="entry name" value="GmhA"/>
    <property type="match status" value="1"/>
</dbReference>
<dbReference type="PANTHER" id="PTHR30390">
    <property type="entry name" value="SEDOHEPTULOSE 7-PHOSPHATE ISOMERASE / DNAA INITIATOR-ASSOCIATING FACTOR FOR REPLICATION INITIATION"/>
    <property type="match status" value="1"/>
</dbReference>
<dbReference type="Gene3D" id="3.40.50.10490">
    <property type="entry name" value="Glucose-6-phosphate isomerase like protein, domain 1"/>
    <property type="match status" value="1"/>
</dbReference>
<evidence type="ECO:0000256" key="4">
    <source>
        <dbReference type="ARBA" id="ARBA00009894"/>
    </source>
</evidence>
<dbReference type="GO" id="GO:0097367">
    <property type="term" value="F:carbohydrate derivative binding"/>
    <property type="evidence" value="ECO:0007669"/>
    <property type="project" value="InterPro"/>
</dbReference>
<comment type="cofactor">
    <cofactor evidence="10">
        <name>Zn(2+)</name>
        <dbReference type="ChEBI" id="CHEBI:29105"/>
    </cofactor>
    <text evidence="10">Binds 1 zinc ion per subunit.</text>
</comment>
<name>A0A847RY83_9NEIS</name>
<gene>
    <name evidence="12" type="primary">lpcA</name>
    <name evidence="10" type="synonym">gmhA</name>
    <name evidence="12" type="ORF">HF682_05860</name>
</gene>
<dbReference type="EMBL" id="JABAIM010000001">
    <property type="protein sequence ID" value="NLR74681.1"/>
    <property type="molecule type" value="Genomic_DNA"/>
</dbReference>
<dbReference type="CDD" id="cd05006">
    <property type="entry name" value="SIS_GmhA"/>
    <property type="match status" value="1"/>
</dbReference>
<dbReference type="InterPro" id="IPR001347">
    <property type="entry name" value="SIS_dom"/>
</dbReference>
<evidence type="ECO:0000256" key="5">
    <source>
        <dbReference type="ARBA" id="ARBA00022490"/>
    </source>
</evidence>
<proteinExistence type="inferred from homology"/>
<dbReference type="GO" id="GO:0005975">
    <property type="term" value="P:carbohydrate metabolic process"/>
    <property type="evidence" value="ECO:0007669"/>
    <property type="project" value="UniProtKB-UniRule"/>
</dbReference>
<dbReference type="GO" id="GO:0008270">
    <property type="term" value="F:zinc ion binding"/>
    <property type="evidence" value="ECO:0007669"/>
    <property type="project" value="UniProtKB-UniRule"/>
</dbReference>
<organism evidence="12 13">
    <name type="scientific">Leeia aquatica</name>
    <dbReference type="NCBI Taxonomy" id="2725557"/>
    <lineage>
        <taxon>Bacteria</taxon>
        <taxon>Pseudomonadati</taxon>
        <taxon>Pseudomonadota</taxon>
        <taxon>Betaproteobacteria</taxon>
        <taxon>Neisseriales</taxon>
        <taxon>Leeiaceae</taxon>
        <taxon>Leeia</taxon>
    </lineage>
</organism>
<feature type="domain" description="SIS" evidence="11">
    <location>
        <begin position="37"/>
        <end position="194"/>
    </location>
</feature>
<comment type="miscellaneous">
    <text evidence="10">The reaction produces a racemic mixture of D-glycero-alpha-D-manno-heptose 7-phosphate and D-glycero-beta-D-manno-heptose 7-phosphate.</text>
</comment>
<feature type="binding site" evidence="10">
    <location>
        <position position="65"/>
    </location>
    <ligand>
        <name>substrate</name>
    </ligand>
</feature>
<dbReference type="NCBIfam" id="TIGR00441">
    <property type="entry name" value="gmhA"/>
    <property type="match status" value="1"/>
</dbReference>
<feature type="binding site" evidence="10">
    <location>
        <position position="124"/>
    </location>
    <ligand>
        <name>substrate</name>
    </ligand>
</feature>
<keyword evidence="5 10" id="KW-0963">Cytoplasm</keyword>
<evidence type="ECO:0000256" key="2">
    <source>
        <dbReference type="ARBA" id="ARBA00003172"/>
    </source>
</evidence>
<evidence type="ECO:0000256" key="7">
    <source>
        <dbReference type="ARBA" id="ARBA00022833"/>
    </source>
</evidence>
<dbReference type="GO" id="GO:0008968">
    <property type="term" value="F:D-sedoheptulose 7-phosphate isomerase activity"/>
    <property type="evidence" value="ECO:0007669"/>
    <property type="project" value="UniProtKB-UniRule"/>
</dbReference>
<keyword evidence="7 10" id="KW-0862">Zinc</keyword>
<evidence type="ECO:0000313" key="12">
    <source>
        <dbReference type="EMBL" id="NLR74681.1"/>
    </source>
</evidence>
<dbReference type="GO" id="GO:0005737">
    <property type="term" value="C:cytoplasm"/>
    <property type="evidence" value="ECO:0007669"/>
    <property type="project" value="UniProtKB-SubCell"/>
</dbReference>
<dbReference type="RefSeq" id="WP_168876277.1">
    <property type="nucleotide sequence ID" value="NZ_JABAIM010000001.1"/>
</dbReference>
<evidence type="ECO:0000256" key="9">
    <source>
        <dbReference type="ARBA" id="ARBA00023277"/>
    </source>
</evidence>
<dbReference type="Pfam" id="PF13580">
    <property type="entry name" value="SIS_2"/>
    <property type="match status" value="1"/>
</dbReference>
<dbReference type="EC" id="5.3.1.28" evidence="10"/>
<dbReference type="PANTHER" id="PTHR30390:SF7">
    <property type="entry name" value="PHOSPHOHEPTOSE ISOMERASE"/>
    <property type="match status" value="1"/>
</dbReference>
<evidence type="ECO:0000256" key="8">
    <source>
        <dbReference type="ARBA" id="ARBA00023235"/>
    </source>
</evidence>
<evidence type="ECO:0000313" key="13">
    <source>
        <dbReference type="Proteomes" id="UP000587991"/>
    </source>
</evidence>
<evidence type="ECO:0000256" key="10">
    <source>
        <dbReference type="HAMAP-Rule" id="MF_00067"/>
    </source>
</evidence>
<keyword evidence="8 10" id="KW-0413">Isomerase</keyword>
<comment type="caution">
    <text evidence="12">The sequence shown here is derived from an EMBL/GenBank/DDBJ whole genome shotgun (WGS) entry which is preliminary data.</text>
</comment>
<feature type="binding site" evidence="10">
    <location>
        <begin position="119"/>
        <end position="121"/>
    </location>
    <ligand>
        <name>substrate</name>
    </ligand>
</feature>
<comment type="catalytic activity">
    <reaction evidence="1 10">
        <text>2 D-sedoheptulose 7-phosphate = D-glycero-alpha-D-manno-heptose 7-phosphate + D-glycero-beta-D-manno-heptose 7-phosphate</text>
        <dbReference type="Rhea" id="RHEA:27489"/>
        <dbReference type="ChEBI" id="CHEBI:57483"/>
        <dbReference type="ChEBI" id="CHEBI:60203"/>
        <dbReference type="ChEBI" id="CHEBI:60204"/>
        <dbReference type="EC" id="5.3.1.28"/>
    </reaction>
</comment>
<feature type="binding site" evidence="10">
    <location>
        <position position="180"/>
    </location>
    <ligand>
        <name>Zn(2+)</name>
        <dbReference type="ChEBI" id="CHEBI:29105"/>
    </ligand>
</feature>
<evidence type="ECO:0000259" key="11">
    <source>
        <dbReference type="PROSITE" id="PS51464"/>
    </source>
</evidence>
<dbReference type="InterPro" id="IPR035461">
    <property type="entry name" value="GmhA/DiaA"/>
</dbReference>
<comment type="similarity">
    <text evidence="4 10">Belongs to the SIS family. GmhA subfamily.</text>
</comment>
<dbReference type="SUPFAM" id="SSF53697">
    <property type="entry name" value="SIS domain"/>
    <property type="match status" value="1"/>
</dbReference>
<comment type="function">
    <text evidence="2 10">Catalyzes the isomerization of sedoheptulose 7-phosphate in D-glycero-D-manno-heptose 7-phosphate.</text>
</comment>
<dbReference type="PROSITE" id="PS51464">
    <property type="entry name" value="SIS"/>
    <property type="match status" value="1"/>
</dbReference>
<keyword evidence="9 10" id="KW-0119">Carbohydrate metabolism</keyword>
<feature type="binding site" evidence="10">
    <location>
        <begin position="52"/>
        <end position="54"/>
    </location>
    <ligand>
        <name>substrate</name>
    </ligand>
</feature>
<dbReference type="AlphaFoldDB" id="A0A847RY83"/>
<dbReference type="Proteomes" id="UP000587991">
    <property type="component" value="Unassembled WGS sequence"/>
</dbReference>
<sequence length="194" mass="20951">MTASRIVSHLAEAHALLTQVLEDPAFIRSVEQAGDLLVDCFRAGGKVIACGNGGSHCDAMHFAEELSGRYRDNRPGLPAMAISDVSHITCVGNDYGFEHIFSRHVEAFGRAGDVLLAITTSGNSANVLRAVEAAQARGMRVIGLLGKDGGKLKGRCDVEVIVPHFGYADRTQEIHIKVIHSLIDWVEHGMDYSQ</sequence>
<comment type="subcellular location">
    <subcellularLocation>
        <location evidence="3 10">Cytoplasm</location>
    </subcellularLocation>
</comment>
<evidence type="ECO:0000256" key="1">
    <source>
        <dbReference type="ARBA" id="ARBA00000348"/>
    </source>
</evidence>
<comment type="subunit">
    <text evidence="10">Homotetramer.</text>
</comment>
<dbReference type="GO" id="GO:2001061">
    <property type="term" value="P:D-glycero-D-manno-heptose 7-phosphate biosynthetic process"/>
    <property type="evidence" value="ECO:0007669"/>
    <property type="project" value="UniProtKB-UniPathway"/>
</dbReference>
<feature type="binding site" evidence="10">
    <location>
        <position position="172"/>
    </location>
    <ligand>
        <name>Zn(2+)</name>
        <dbReference type="ChEBI" id="CHEBI:29105"/>
    </ligand>
</feature>
<accession>A0A847RY83</accession>
<feature type="binding site" evidence="10">
    <location>
        <begin position="93"/>
        <end position="94"/>
    </location>
    <ligand>
        <name>substrate</name>
    </ligand>
</feature>
<dbReference type="NCBIfam" id="NF001628">
    <property type="entry name" value="PRK00414.1"/>
    <property type="match status" value="1"/>
</dbReference>
<dbReference type="UniPathway" id="UPA00041">
    <property type="reaction ID" value="UER00436"/>
</dbReference>
<feature type="binding site" evidence="10">
    <location>
        <position position="65"/>
    </location>
    <ligand>
        <name>Zn(2+)</name>
        <dbReference type="ChEBI" id="CHEBI:29105"/>
    </ligand>
</feature>
<keyword evidence="13" id="KW-1185">Reference proteome</keyword>
<dbReference type="InterPro" id="IPR050099">
    <property type="entry name" value="SIS_GmhA/DiaA_subfam"/>
</dbReference>
<dbReference type="InterPro" id="IPR004515">
    <property type="entry name" value="Phosphoheptose_Isoase"/>
</dbReference>
<feature type="binding site" evidence="10">
    <location>
        <position position="61"/>
    </location>
    <ligand>
        <name>Zn(2+)</name>
        <dbReference type="ChEBI" id="CHEBI:29105"/>
    </ligand>
</feature>
<evidence type="ECO:0000256" key="6">
    <source>
        <dbReference type="ARBA" id="ARBA00022723"/>
    </source>
</evidence>
<dbReference type="InterPro" id="IPR046348">
    <property type="entry name" value="SIS_dom_sf"/>
</dbReference>
<keyword evidence="6 10" id="KW-0479">Metal-binding</keyword>
<feature type="binding site" evidence="10">
    <location>
        <position position="172"/>
    </location>
    <ligand>
        <name>substrate</name>
    </ligand>
</feature>
<comment type="pathway">
    <text evidence="10">Carbohydrate biosynthesis; D-glycero-D-manno-heptose 7-phosphate biosynthesis; D-glycero-alpha-D-manno-heptose 7-phosphate and D-glycero-beta-D-manno-heptose 7-phosphate from sedoheptulose 7-phosphate: step 1/1.</text>
</comment>
<protein>
    <recommendedName>
        <fullName evidence="10">Phosphoheptose isomerase</fullName>
        <ecNumber evidence="10">5.3.1.28</ecNumber>
    </recommendedName>
    <alternativeName>
        <fullName evidence="10">Sedoheptulose 7-phosphate isomerase</fullName>
    </alternativeName>
</protein>
<evidence type="ECO:0000256" key="3">
    <source>
        <dbReference type="ARBA" id="ARBA00004496"/>
    </source>
</evidence>
<reference evidence="12 13" key="1">
    <citation type="submission" date="2020-04" db="EMBL/GenBank/DDBJ databases">
        <title>Draft genome of Leeia sp. IMCC25680.</title>
        <authorList>
            <person name="Song J."/>
            <person name="Cho J.-C."/>
        </authorList>
    </citation>
    <scope>NUCLEOTIDE SEQUENCE [LARGE SCALE GENOMIC DNA]</scope>
    <source>
        <strain evidence="12 13">IMCC25680</strain>
    </source>
</reference>